<sequence length="161" mass="18509">MSEHLNGWQQWNTDERLQALLRIDSALDTEDLELLLNTAQTDQSEDILRIECWKVLGLYSESSQHESVRKAIHEHWAQESDEEYVQIAMLEALTALGVQSEDIRMAASILQSDEYILVRAAAFSLLRSEHQLSEVREVLEQLRDDPDFGELAVKLLEEVES</sequence>
<evidence type="ECO:0008006" key="3">
    <source>
        <dbReference type="Google" id="ProtNLM"/>
    </source>
</evidence>
<comment type="caution">
    <text evidence="1">The sequence shown here is derived from an EMBL/GenBank/DDBJ whole genome shotgun (WGS) entry which is preliminary data.</text>
</comment>
<dbReference type="EMBL" id="JAVDQH010000012">
    <property type="protein sequence ID" value="MDR6245108.1"/>
    <property type="molecule type" value="Genomic_DNA"/>
</dbReference>
<protein>
    <recommendedName>
        <fullName evidence="3">HEAT repeat domain-containing protein</fullName>
    </recommendedName>
</protein>
<dbReference type="SUPFAM" id="SSF48371">
    <property type="entry name" value="ARM repeat"/>
    <property type="match status" value="1"/>
</dbReference>
<evidence type="ECO:0000313" key="1">
    <source>
        <dbReference type="EMBL" id="MDR6245108.1"/>
    </source>
</evidence>
<evidence type="ECO:0000313" key="2">
    <source>
        <dbReference type="Proteomes" id="UP001185028"/>
    </source>
</evidence>
<keyword evidence="2" id="KW-1185">Reference proteome</keyword>
<accession>A0ABU1J3S3</accession>
<dbReference type="Proteomes" id="UP001185028">
    <property type="component" value="Unassembled WGS sequence"/>
</dbReference>
<organism evidence="1 2">
    <name type="scientific">Paenibacillus hunanensis</name>
    <dbReference type="NCBI Taxonomy" id="539262"/>
    <lineage>
        <taxon>Bacteria</taxon>
        <taxon>Bacillati</taxon>
        <taxon>Bacillota</taxon>
        <taxon>Bacilli</taxon>
        <taxon>Bacillales</taxon>
        <taxon>Paenibacillaceae</taxon>
        <taxon>Paenibacillus</taxon>
    </lineage>
</organism>
<proteinExistence type="predicted"/>
<dbReference type="RefSeq" id="WP_188776590.1">
    <property type="nucleotide sequence ID" value="NZ_BMMB01000007.1"/>
</dbReference>
<dbReference type="InterPro" id="IPR016024">
    <property type="entry name" value="ARM-type_fold"/>
</dbReference>
<reference evidence="1 2" key="1">
    <citation type="submission" date="2023-07" db="EMBL/GenBank/DDBJ databases">
        <title>Genomic Encyclopedia of Type Strains, Phase IV (KMG-IV): sequencing the most valuable type-strain genomes for metagenomic binning, comparative biology and taxonomic classification.</title>
        <authorList>
            <person name="Goeker M."/>
        </authorList>
    </citation>
    <scope>NUCLEOTIDE SEQUENCE [LARGE SCALE GENOMIC DNA]</scope>
    <source>
        <strain evidence="1 2">DSM 22170</strain>
    </source>
</reference>
<name>A0ABU1J3S3_9BACL</name>
<gene>
    <name evidence="1" type="ORF">JOC58_003007</name>
</gene>